<accession>A0AAN6URM1</accession>
<feature type="compositionally biased region" description="Acidic residues" evidence="1">
    <location>
        <begin position="420"/>
        <end position="436"/>
    </location>
</feature>
<sequence>MQLKQAFTPPQRSDDEDARSTGIDNNPRLIHFRHPAYPDTEPDLLCLSALDGGDGIDYDLALTCCCIITGNTFATGWLATRVSSGDGDGDGDGDGPLFHRVGRPGDGILRHRHRQYHFCIGAHDPTTCKYFLYPRYPVVPSFDHWRFPHGHLPSPWKDLRLDSYATHPDAHFKSKVAALARDGTCRISGYCDAVEAAHLVPLADGHWFRSNSMERYCSLPADPHPINDERNLVILRGDLHHLLDTRRFTFVAKPVSTPPLLAAAAPPASSSSPAAPTSTVQLALHVMLPSRSDQLPGLYHNRALQQPVRGLAVEFLFARFAWTLFTDENMPFLNGFAKHAVLLFDPSEGRVDEETLRSAEVRRHAKLFESYSCSRSVSLRKRPRSSQPPSSQPRPPPQTDAEAFETGSCGVPPFDLGMSTDDDGEDWDAGDCDGGSEEQWVQGTAEEARFRNPRAGRL</sequence>
<feature type="region of interest" description="Disordered" evidence="1">
    <location>
        <begin position="378"/>
        <end position="458"/>
    </location>
</feature>
<dbReference type="Pfam" id="PF13391">
    <property type="entry name" value="HNH_2"/>
    <property type="match status" value="1"/>
</dbReference>
<dbReference type="Proteomes" id="UP001304895">
    <property type="component" value="Unassembled WGS sequence"/>
</dbReference>
<keyword evidence="4" id="KW-1185">Reference proteome</keyword>
<gene>
    <name evidence="3" type="ORF">BT67DRAFT_484174</name>
</gene>
<feature type="domain" description="HNH nuclease" evidence="2">
    <location>
        <begin position="185"/>
        <end position="251"/>
    </location>
</feature>
<dbReference type="EMBL" id="MU853402">
    <property type="protein sequence ID" value="KAK4137927.1"/>
    <property type="molecule type" value="Genomic_DNA"/>
</dbReference>
<evidence type="ECO:0000259" key="2">
    <source>
        <dbReference type="Pfam" id="PF13391"/>
    </source>
</evidence>
<reference evidence="3" key="2">
    <citation type="submission" date="2023-05" db="EMBL/GenBank/DDBJ databases">
        <authorList>
            <consortium name="Lawrence Berkeley National Laboratory"/>
            <person name="Steindorff A."/>
            <person name="Hensen N."/>
            <person name="Bonometti L."/>
            <person name="Westerberg I."/>
            <person name="Brannstrom I.O."/>
            <person name="Guillou S."/>
            <person name="Cros-Aarteil S."/>
            <person name="Calhoun S."/>
            <person name="Haridas S."/>
            <person name="Kuo A."/>
            <person name="Mondo S."/>
            <person name="Pangilinan J."/>
            <person name="Riley R."/>
            <person name="Labutti K."/>
            <person name="Andreopoulos B."/>
            <person name="Lipzen A."/>
            <person name="Chen C."/>
            <person name="Yanf M."/>
            <person name="Daum C."/>
            <person name="Ng V."/>
            <person name="Clum A."/>
            <person name="Ohm R."/>
            <person name="Martin F."/>
            <person name="Silar P."/>
            <person name="Natvig D."/>
            <person name="Lalanne C."/>
            <person name="Gautier V."/>
            <person name="Ament-Velasquez S.L."/>
            <person name="Kruys A."/>
            <person name="Hutchinson M.I."/>
            <person name="Powell A.J."/>
            <person name="Barry K."/>
            <person name="Miller A.N."/>
            <person name="Grigoriev I.V."/>
            <person name="Debuchy R."/>
            <person name="Gladieux P."/>
            <person name="Thoren M.H."/>
            <person name="Johannesson H."/>
        </authorList>
    </citation>
    <scope>NUCLEOTIDE SEQUENCE</scope>
    <source>
        <strain evidence="3">CBS 123565</strain>
    </source>
</reference>
<dbReference type="AlphaFoldDB" id="A0AAN6URM1"/>
<dbReference type="InterPro" id="IPR003615">
    <property type="entry name" value="HNH_nuc"/>
</dbReference>
<evidence type="ECO:0000313" key="3">
    <source>
        <dbReference type="EMBL" id="KAK4137927.1"/>
    </source>
</evidence>
<feature type="region of interest" description="Disordered" evidence="1">
    <location>
        <begin position="1"/>
        <end position="25"/>
    </location>
</feature>
<protein>
    <recommendedName>
        <fullName evidence="2">HNH nuclease domain-containing protein</fullName>
    </recommendedName>
</protein>
<evidence type="ECO:0000256" key="1">
    <source>
        <dbReference type="SAM" id="MobiDB-lite"/>
    </source>
</evidence>
<evidence type="ECO:0000313" key="4">
    <source>
        <dbReference type="Proteomes" id="UP001304895"/>
    </source>
</evidence>
<name>A0AAN6URM1_9PEZI</name>
<reference evidence="3" key="1">
    <citation type="journal article" date="2023" name="Mol. Phylogenet. Evol.">
        <title>Genome-scale phylogeny and comparative genomics of the fungal order Sordariales.</title>
        <authorList>
            <person name="Hensen N."/>
            <person name="Bonometti L."/>
            <person name="Westerberg I."/>
            <person name="Brannstrom I.O."/>
            <person name="Guillou S."/>
            <person name="Cros-Aarteil S."/>
            <person name="Calhoun S."/>
            <person name="Haridas S."/>
            <person name="Kuo A."/>
            <person name="Mondo S."/>
            <person name="Pangilinan J."/>
            <person name="Riley R."/>
            <person name="LaButti K."/>
            <person name="Andreopoulos B."/>
            <person name="Lipzen A."/>
            <person name="Chen C."/>
            <person name="Yan M."/>
            <person name="Daum C."/>
            <person name="Ng V."/>
            <person name="Clum A."/>
            <person name="Steindorff A."/>
            <person name="Ohm R.A."/>
            <person name="Martin F."/>
            <person name="Silar P."/>
            <person name="Natvig D.O."/>
            <person name="Lalanne C."/>
            <person name="Gautier V."/>
            <person name="Ament-Velasquez S.L."/>
            <person name="Kruys A."/>
            <person name="Hutchinson M.I."/>
            <person name="Powell A.J."/>
            <person name="Barry K."/>
            <person name="Miller A.N."/>
            <person name="Grigoriev I.V."/>
            <person name="Debuchy R."/>
            <person name="Gladieux P."/>
            <person name="Hiltunen Thoren M."/>
            <person name="Johannesson H."/>
        </authorList>
    </citation>
    <scope>NUCLEOTIDE SEQUENCE</scope>
    <source>
        <strain evidence="3">CBS 123565</strain>
    </source>
</reference>
<comment type="caution">
    <text evidence="3">The sequence shown here is derived from an EMBL/GenBank/DDBJ whole genome shotgun (WGS) entry which is preliminary data.</text>
</comment>
<organism evidence="3 4">
    <name type="scientific">Trichocladium antarcticum</name>
    <dbReference type="NCBI Taxonomy" id="1450529"/>
    <lineage>
        <taxon>Eukaryota</taxon>
        <taxon>Fungi</taxon>
        <taxon>Dikarya</taxon>
        <taxon>Ascomycota</taxon>
        <taxon>Pezizomycotina</taxon>
        <taxon>Sordariomycetes</taxon>
        <taxon>Sordariomycetidae</taxon>
        <taxon>Sordariales</taxon>
        <taxon>Chaetomiaceae</taxon>
        <taxon>Trichocladium</taxon>
    </lineage>
</organism>
<proteinExistence type="predicted"/>